<dbReference type="Gene3D" id="2.115.10.20">
    <property type="entry name" value="Glycosyl hydrolase domain, family 43"/>
    <property type="match status" value="1"/>
</dbReference>
<proteinExistence type="inferred from homology"/>
<dbReference type="OrthoDB" id="2506856at2759"/>
<reference evidence="5" key="1">
    <citation type="submission" date="2013-11" db="EMBL/GenBank/DDBJ databases">
        <title>Genome sequence of the fusiform rust pathogen reveals effectors for host alternation and coevolution with pine.</title>
        <authorList>
            <consortium name="DOE Joint Genome Institute"/>
            <person name="Smith K."/>
            <person name="Pendleton A."/>
            <person name="Kubisiak T."/>
            <person name="Anderson C."/>
            <person name="Salamov A."/>
            <person name="Aerts A."/>
            <person name="Riley R."/>
            <person name="Clum A."/>
            <person name="Lindquist E."/>
            <person name="Ence D."/>
            <person name="Campbell M."/>
            <person name="Kronenberg Z."/>
            <person name="Feau N."/>
            <person name="Dhillon B."/>
            <person name="Hamelin R."/>
            <person name="Burleigh J."/>
            <person name="Smith J."/>
            <person name="Yandell M."/>
            <person name="Nelson C."/>
            <person name="Grigoriev I."/>
            <person name="Davis J."/>
        </authorList>
    </citation>
    <scope>NUCLEOTIDE SEQUENCE</scope>
    <source>
        <strain evidence="5">G11</strain>
    </source>
</reference>
<keyword evidence="2 4" id="KW-0378">Hydrolase</keyword>
<evidence type="ECO:0000313" key="6">
    <source>
        <dbReference type="Proteomes" id="UP000886653"/>
    </source>
</evidence>
<evidence type="ECO:0000256" key="1">
    <source>
        <dbReference type="ARBA" id="ARBA00009865"/>
    </source>
</evidence>
<comment type="similarity">
    <text evidence="1 4">Belongs to the glycosyl hydrolase 43 family.</text>
</comment>
<keyword evidence="3 4" id="KW-0326">Glycosidase</keyword>
<keyword evidence="6" id="KW-1185">Reference proteome</keyword>
<protein>
    <submittedName>
        <fullName evidence="5">Uncharacterized protein</fullName>
    </submittedName>
</protein>
<evidence type="ECO:0000313" key="5">
    <source>
        <dbReference type="EMBL" id="KAG0139405.1"/>
    </source>
</evidence>
<sequence length="405" mass="46013">MISSKDNQWIVSGAIWRDNEGNRIQAHGGSIMKWQDDYYWFGQDGEDGFKFKGISCYKSNDLINWSRLPNALNRSEDGLLNENVVIERPKVIYNKLTNTFVMYFHYDIGVATSKDIDKGWQYQRTFSPLGSQSRDLSLFVDDDEKAYVTFASDLNADLKIARLSKDYLHVEQLVYIWKGVFWEATGIFKQNGMYHLIFSPQHGWDATPDKVVSAKNLGGPWSDEKDIAPSETNTYSSQNAYELTIEGNKTVTHIYTGDRWVSEYLGNSKYIWQPLKISNGQVTLNWYDVWNVDIKTGEIIVAQGEVYRPHPSKESAHAIFENVKGTTGAGDAVQWCSIYFNSYGGTYRTGTISVNAGPEIKVYYPPTTKPAVLSIPVPITLRAENSNLIDLWIPSGVKLDHIKIY</sequence>
<dbReference type="Gene3D" id="2.60.120.260">
    <property type="entry name" value="Galactose-binding domain-like"/>
    <property type="match status" value="1"/>
</dbReference>
<evidence type="ECO:0000256" key="4">
    <source>
        <dbReference type="RuleBase" id="RU361187"/>
    </source>
</evidence>
<comment type="caution">
    <text evidence="5">The sequence shown here is derived from an EMBL/GenBank/DDBJ whole genome shotgun (WGS) entry which is preliminary data.</text>
</comment>
<dbReference type="CDD" id="cd18821">
    <property type="entry name" value="GH43_Pc3Gal43A-like"/>
    <property type="match status" value="1"/>
</dbReference>
<dbReference type="EMBL" id="MU167598">
    <property type="protein sequence ID" value="KAG0139405.1"/>
    <property type="molecule type" value="Genomic_DNA"/>
</dbReference>
<dbReference type="SUPFAM" id="SSF75005">
    <property type="entry name" value="Arabinanase/levansucrase/invertase"/>
    <property type="match status" value="1"/>
</dbReference>
<dbReference type="PANTHER" id="PTHR22925">
    <property type="entry name" value="GLYCOSYL HYDROLASE 43 FAMILY MEMBER"/>
    <property type="match status" value="1"/>
</dbReference>
<evidence type="ECO:0000256" key="3">
    <source>
        <dbReference type="ARBA" id="ARBA00023295"/>
    </source>
</evidence>
<dbReference type="AlphaFoldDB" id="A0A9P6T5D3"/>
<dbReference type="InterPro" id="IPR023296">
    <property type="entry name" value="Glyco_hydro_beta-prop_sf"/>
</dbReference>
<dbReference type="GO" id="GO:0004553">
    <property type="term" value="F:hydrolase activity, hydrolyzing O-glycosyl compounds"/>
    <property type="evidence" value="ECO:0007669"/>
    <property type="project" value="InterPro"/>
</dbReference>
<dbReference type="InterPro" id="IPR006710">
    <property type="entry name" value="Glyco_hydro_43"/>
</dbReference>
<dbReference type="Pfam" id="PF04616">
    <property type="entry name" value="Glyco_hydro_43"/>
    <property type="match status" value="1"/>
</dbReference>
<accession>A0A9P6T5D3</accession>
<gene>
    <name evidence="5" type="ORF">CROQUDRAFT_675122</name>
</gene>
<dbReference type="Proteomes" id="UP000886653">
    <property type="component" value="Unassembled WGS sequence"/>
</dbReference>
<dbReference type="GO" id="GO:0005975">
    <property type="term" value="P:carbohydrate metabolic process"/>
    <property type="evidence" value="ECO:0007669"/>
    <property type="project" value="InterPro"/>
</dbReference>
<organism evidence="5 6">
    <name type="scientific">Cronartium quercuum f. sp. fusiforme G11</name>
    <dbReference type="NCBI Taxonomy" id="708437"/>
    <lineage>
        <taxon>Eukaryota</taxon>
        <taxon>Fungi</taxon>
        <taxon>Dikarya</taxon>
        <taxon>Basidiomycota</taxon>
        <taxon>Pucciniomycotina</taxon>
        <taxon>Pucciniomycetes</taxon>
        <taxon>Pucciniales</taxon>
        <taxon>Coleosporiaceae</taxon>
        <taxon>Cronartium</taxon>
    </lineage>
</organism>
<dbReference type="PANTHER" id="PTHR22925:SF3">
    <property type="entry name" value="GLYCOSYL HYDROLASE FAMILY PROTEIN 43"/>
    <property type="match status" value="1"/>
</dbReference>
<evidence type="ECO:0000256" key="2">
    <source>
        <dbReference type="ARBA" id="ARBA00022801"/>
    </source>
</evidence>
<name>A0A9P6T5D3_9BASI</name>